<dbReference type="InterPro" id="IPR005494">
    <property type="entry name" value="GSPS_pre-ATP-grasp-like_dom"/>
</dbReference>
<dbReference type="Pfam" id="PF03738">
    <property type="entry name" value="GSP_synth"/>
    <property type="match status" value="1"/>
</dbReference>
<evidence type="ECO:0000256" key="5">
    <source>
        <dbReference type="ARBA" id="ARBA00022842"/>
    </source>
</evidence>
<dbReference type="Gene3D" id="3.30.1490.330">
    <property type="match status" value="1"/>
</dbReference>
<evidence type="ECO:0000256" key="3">
    <source>
        <dbReference type="ARBA" id="ARBA00022741"/>
    </source>
</evidence>
<dbReference type="Proteomes" id="UP000647183">
    <property type="component" value="Unassembled WGS sequence"/>
</dbReference>
<name>A0ABR8UFG3_9GAMM</name>
<reference evidence="7 8" key="1">
    <citation type="submission" date="2020-08" db="EMBL/GenBank/DDBJ databases">
        <title>A Genomic Blueprint of the Chicken Gut Microbiome.</title>
        <authorList>
            <person name="Gilroy R."/>
            <person name="Ravi A."/>
            <person name="Getino M."/>
            <person name="Pursley I."/>
            <person name="Horton D.L."/>
            <person name="Alikhan N.-F."/>
            <person name="Baker D."/>
            <person name="Gharbi K."/>
            <person name="Hall N."/>
            <person name="Watson M."/>
            <person name="Adriaenssens E.M."/>
            <person name="Foster-Nyarko E."/>
            <person name="Jarju S."/>
            <person name="Secka A."/>
            <person name="Antonio M."/>
            <person name="Oren A."/>
            <person name="Chaudhuri R."/>
            <person name="La Ragione R.M."/>
            <person name="Hildebrand F."/>
            <person name="Pallen M.J."/>
        </authorList>
    </citation>
    <scope>NUCLEOTIDE SEQUENCE [LARGE SCALE GENOMIC DNA]</scope>
    <source>
        <strain evidence="7 8">Sa2BVA3</strain>
    </source>
</reference>
<dbReference type="RefSeq" id="WP_191728017.1">
    <property type="nucleotide sequence ID" value="NZ_JACSQJ010000001.1"/>
</dbReference>
<keyword evidence="8" id="KW-1185">Reference proteome</keyword>
<feature type="domain" description="Glutathionylspermidine synthase pre-ATP-grasp-like" evidence="6">
    <location>
        <begin position="12"/>
        <end position="382"/>
    </location>
</feature>
<accession>A0ABR8UFG3</accession>
<keyword evidence="4" id="KW-0067">ATP-binding</keyword>
<dbReference type="SUPFAM" id="SSF56059">
    <property type="entry name" value="Glutathione synthetase ATP-binding domain-like"/>
    <property type="match status" value="1"/>
</dbReference>
<evidence type="ECO:0000256" key="1">
    <source>
        <dbReference type="ARBA" id="ARBA00022598"/>
    </source>
</evidence>
<sequence length="394" mass="43866">MRRVAIEERPDWRQRAADCGFAFHTIDGERYWDERAYYAFELRQVEDDIEDPTAELHAMAMDLADEAAGSQELMERLAIPGTARDQVAESWRRRDPHLYGRIDLAYDGRGPAKLYEYNYDTPTSLFEAAFFQWDWLERQREAGALPREADQFNSIHEALVARFVEIAGQLPAPLYFAASAGSAEDQGTVDYLRDCAAQAGIESGSVALEEIGLSSDGRFTAADDLVIASLFKLYPLEDLFADEFASALPGSGLRLLEPPWKLLLSNKGVLPLLWERHRGHPNLLPAEFDAGGELPAGWVRKPLFSREGANIEMHLSDGARLEQPGPYAGPAIRQALHLLPAFEGAWPLVGSWVVGDRACGMGIREDDSPITRDSARFVPHAIVGDGRRRMVLEA</sequence>
<dbReference type="EMBL" id="JACSQJ010000001">
    <property type="protein sequence ID" value="MBD7986762.1"/>
    <property type="molecule type" value="Genomic_DNA"/>
</dbReference>
<keyword evidence="3" id="KW-0547">Nucleotide-binding</keyword>
<evidence type="ECO:0000256" key="2">
    <source>
        <dbReference type="ARBA" id="ARBA00022723"/>
    </source>
</evidence>
<keyword evidence="2" id="KW-0479">Metal-binding</keyword>
<evidence type="ECO:0000313" key="8">
    <source>
        <dbReference type="Proteomes" id="UP000647183"/>
    </source>
</evidence>
<gene>
    <name evidence="7" type="ORF">H9645_01805</name>
</gene>
<protein>
    <submittedName>
        <fullName evidence="7">Glutathionylspermidine synthase family protein</fullName>
    </submittedName>
</protein>
<keyword evidence="1" id="KW-0436">Ligase</keyword>
<organism evidence="7 8">
    <name type="scientific">Luteimonas colneyensis</name>
    <dbReference type="NCBI Taxonomy" id="2762230"/>
    <lineage>
        <taxon>Bacteria</taxon>
        <taxon>Pseudomonadati</taxon>
        <taxon>Pseudomonadota</taxon>
        <taxon>Gammaproteobacteria</taxon>
        <taxon>Lysobacterales</taxon>
        <taxon>Lysobacteraceae</taxon>
        <taxon>Luteimonas</taxon>
    </lineage>
</organism>
<evidence type="ECO:0000256" key="4">
    <source>
        <dbReference type="ARBA" id="ARBA00022840"/>
    </source>
</evidence>
<dbReference type="InterPro" id="IPR016185">
    <property type="entry name" value="PreATP-grasp_dom_sf"/>
</dbReference>
<evidence type="ECO:0000259" key="6">
    <source>
        <dbReference type="Pfam" id="PF03738"/>
    </source>
</evidence>
<dbReference type="SUPFAM" id="SSF52440">
    <property type="entry name" value="PreATP-grasp domain"/>
    <property type="match status" value="1"/>
</dbReference>
<proteinExistence type="predicted"/>
<comment type="caution">
    <text evidence="7">The sequence shown here is derived from an EMBL/GenBank/DDBJ whole genome shotgun (WGS) entry which is preliminary data.</text>
</comment>
<evidence type="ECO:0000313" key="7">
    <source>
        <dbReference type="EMBL" id="MBD7986762.1"/>
    </source>
</evidence>
<keyword evidence="5" id="KW-0460">Magnesium</keyword>